<protein>
    <recommendedName>
        <fullName evidence="1">DUF6440 domain-containing protein</fullName>
    </recommendedName>
</protein>
<name>A0ABT9W4Y3_9BACI</name>
<keyword evidence="3" id="KW-1185">Reference proteome</keyword>
<reference evidence="2 3" key="1">
    <citation type="submission" date="2023-07" db="EMBL/GenBank/DDBJ databases">
        <title>Genomic Encyclopedia of Type Strains, Phase IV (KMG-IV): sequencing the most valuable type-strain genomes for metagenomic binning, comparative biology and taxonomic classification.</title>
        <authorList>
            <person name="Goeker M."/>
        </authorList>
    </citation>
    <scope>NUCLEOTIDE SEQUENCE [LARGE SCALE GENOMIC DNA]</scope>
    <source>
        <strain evidence="2 3">DSM 12751</strain>
    </source>
</reference>
<dbReference type="InterPro" id="IPR045515">
    <property type="entry name" value="DUF6440"/>
</dbReference>
<evidence type="ECO:0000259" key="1">
    <source>
        <dbReference type="Pfam" id="PF20037"/>
    </source>
</evidence>
<proteinExistence type="predicted"/>
<feature type="domain" description="DUF6440" evidence="1">
    <location>
        <begin position="6"/>
        <end position="35"/>
    </location>
</feature>
<dbReference type="Pfam" id="PF20037">
    <property type="entry name" value="DUF6440"/>
    <property type="match status" value="1"/>
</dbReference>
<dbReference type="EMBL" id="JAUSTY010000027">
    <property type="protein sequence ID" value="MDQ0168307.1"/>
    <property type="molecule type" value="Genomic_DNA"/>
</dbReference>
<gene>
    <name evidence="2" type="ORF">J2S11_004269</name>
</gene>
<evidence type="ECO:0000313" key="2">
    <source>
        <dbReference type="EMBL" id="MDQ0168307.1"/>
    </source>
</evidence>
<comment type="caution">
    <text evidence="2">The sequence shown here is derived from an EMBL/GenBank/DDBJ whole genome shotgun (WGS) entry which is preliminary data.</text>
</comment>
<organism evidence="2 3">
    <name type="scientific">Caldalkalibacillus horti</name>
    <dbReference type="NCBI Taxonomy" id="77523"/>
    <lineage>
        <taxon>Bacteria</taxon>
        <taxon>Bacillati</taxon>
        <taxon>Bacillota</taxon>
        <taxon>Bacilli</taxon>
        <taxon>Bacillales</taxon>
        <taxon>Bacillaceae</taxon>
        <taxon>Caldalkalibacillus</taxon>
    </lineage>
</organism>
<evidence type="ECO:0000313" key="3">
    <source>
        <dbReference type="Proteomes" id="UP001235840"/>
    </source>
</evidence>
<accession>A0ABT9W4Y3</accession>
<dbReference type="RefSeq" id="WP_307397944.1">
    <property type="nucleotide sequence ID" value="NZ_JAUSTY010000027.1"/>
</dbReference>
<sequence length="52" mass="5845">MSKDIRFEVEHPAAQGGTIANVITDKETGVQYLLAIFLVRGLQSWLMRRGNL</sequence>
<dbReference type="Proteomes" id="UP001235840">
    <property type="component" value="Unassembled WGS sequence"/>
</dbReference>